<dbReference type="Proteomes" id="UP001630127">
    <property type="component" value="Unassembled WGS sequence"/>
</dbReference>
<evidence type="ECO:0000313" key="2">
    <source>
        <dbReference type="Proteomes" id="UP001630127"/>
    </source>
</evidence>
<reference evidence="1 2" key="1">
    <citation type="submission" date="2024-11" db="EMBL/GenBank/DDBJ databases">
        <title>A near-complete genome assembly of Cinchona calisaya.</title>
        <authorList>
            <person name="Lian D.C."/>
            <person name="Zhao X.W."/>
            <person name="Wei L."/>
        </authorList>
    </citation>
    <scope>NUCLEOTIDE SEQUENCE [LARGE SCALE GENOMIC DNA]</scope>
    <source>
        <tissue evidence="1">Nenye</tissue>
    </source>
</reference>
<comment type="caution">
    <text evidence="1">The sequence shown here is derived from an EMBL/GenBank/DDBJ whole genome shotgun (WGS) entry which is preliminary data.</text>
</comment>
<gene>
    <name evidence="1" type="ORF">ACH5RR_006865</name>
</gene>
<evidence type="ECO:0000313" key="1">
    <source>
        <dbReference type="EMBL" id="KAL3533344.1"/>
    </source>
</evidence>
<protein>
    <submittedName>
        <fullName evidence="1">Uncharacterized protein</fullName>
    </submittedName>
</protein>
<name>A0ABD3AQN2_9GENT</name>
<dbReference type="PANTHER" id="PTHR37234">
    <property type="entry name" value="OS03G0319200 PROTEIN"/>
    <property type="match status" value="1"/>
</dbReference>
<dbReference type="PANTHER" id="PTHR37234:SF1">
    <property type="entry name" value="OS03G0319200 PROTEIN"/>
    <property type="match status" value="1"/>
</dbReference>
<keyword evidence="2" id="KW-1185">Reference proteome</keyword>
<proteinExistence type="predicted"/>
<sequence>MPQGKKPGEDDSNSICFFNKVVIESFKVKHKAITPTFWSSKAMIHSVDEVCNDIMWGEQREFGNIGMVLQNYICRDLIEEVVNELGFYKVQILPFGACKRRLSF</sequence>
<organism evidence="1 2">
    <name type="scientific">Cinchona calisaya</name>
    <dbReference type="NCBI Taxonomy" id="153742"/>
    <lineage>
        <taxon>Eukaryota</taxon>
        <taxon>Viridiplantae</taxon>
        <taxon>Streptophyta</taxon>
        <taxon>Embryophyta</taxon>
        <taxon>Tracheophyta</taxon>
        <taxon>Spermatophyta</taxon>
        <taxon>Magnoliopsida</taxon>
        <taxon>eudicotyledons</taxon>
        <taxon>Gunneridae</taxon>
        <taxon>Pentapetalae</taxon>
        <taxon>asterids</taxon>
        <taxon>lamiids</taxon>
        <taxon>Gentianales</taxon>
        <taxon>Rubiaceae</taxon>
        <taxon>Cinchonoideae</taxon>
        <taxon>Cinchoneae</taxon>
        <taxon>Cinchona</taxon>
    </lineage>
</organism>
<dbReference type="AlphaFoldDB" id="A0ABD3AQN2"/>
<dbReference type="EMBL" id="JBJUIK010000003">
    <property type="protein sequence ID" value="KAL3533344.1"/>
    <property type="molecule type" value="Genomic_DNA"/>
</dbReference>
<accession>A0ABD3AQN2</accession>